<feature type="region of interest" description="Disordered" evidence="7">
    <location>
        <begin position="559"/>
        <end position="579"/>
    </location>
</feature>
<feature type="compositionally biased region" description="Basic and acidic residues" evidence="7">
    <location>
        <begin position="418"/>
        <end position="432"/>
    </location>
</feature>
<feature type="transmembrane region" description="Helical" evidence="8">
    <location>
        <begin position="189"/>
        <end position="211"/>
    </location>
</feature>
<keyword evidence="2" id="KW-0597">Phosphoprotein</keyword>
<dbReference type="EMBL" id="JAHXZJ010001864">
    <property type="protein sequence ID" value="KAH0550471.1"/>
    <property type="molecule type" value="Genomic_DNA"/>
</dbReference>
<evidence type="ECO:0000256" key="6">
    <source>
        <dbReference type="ARBA" id="ARBA00023136"/>
    </source>
</evidence>
<keyword evidence="5 8" id="KW-1133">Transmembrane helix</keyword>
<dbReference type="Pfam" id="PF25987">
    <property type="entry name" value="PRRT3"/>
    <property type="match status" value="1"/>
</dbReference>
<keyword evidence="3 8" id="KW-0812">Transmembrane</keyword>
<dbReference type="PANTHER" id="PTHR35578:SF6">
    <property type="entry name" value="PROLINE-RICH TRANSMEMBRANE PROTEIN 4"/>
    <property type="match status" value="1"/>
</dbReference>
<comment type="caution">
    <text evidence="10">The sequence shown here is derived from an EMBL/GenBank/DDBJ whole genome shotgun (WGS) entry which is preliminary data.</text>
</comment>
<feature type="compositionally biased region" description="Polar residues" evidence="7">
    <location>
        <begin position="345"/>
        <end position="357"/>
    </location>
</feature>
<evidence type="ECO:0000313" key="10">
    <source>
        <dbReference type="EMBL" id="KAH0550471.1"/>
    </source>
</evidence>
<reference evidence="10 11" key="1">
    <citation type="journal article" date="2021" name="J. Hered.">
        <title>A chromosome-level genome assembly of the parasitoid wasp, Cotesia glomerata (Hymenoptera: Braconidae).</title>
        <authorList>
            <person name="Pinto B.J."/>
            <person name="Weis J.J."/>
            <person name="Gamble T."/>
            <person name="Ode P.J."/>
            <person name="Paul R."/>
            <person name="Zaspel J.M."/>
        </authorList>
    </citation>
    <scope>NUCLEOTIDE SEQUENCE [LARGE SCALE GENOMIC DNA]</scope>
    <source>
        <strain evidence="10">CgM1</strain>
    </source>
</reference>
<sequence>MDRLPDWTYGVNGTTSQPGQNCGNATSLSRDEILVTAPSWTAVNQHLKWIFPLHSYGFACLFFVLSFYTLFSILNLRSLISSRPFMITINVFLCILGASRSGCLFIDPYNLQETMPKVIGSIMWDIGFPCVTSAFCLVQLAFLQLTQIKFGPKRLQKESWLSFVITSHFSFVIASDVALAFHNHYVTKYVVQTLFLIWSIILYLTFLHAGYKAMDIVRTLPSNALIRDSSLGNQKGIMQLAMLAPYNNLASSVAAALVPTLFSQRTKSEDTEIININCNENIKMENERRDQFNSNSTGISNVKNNKDYTNQHQQQQQQQTSTVPEVYVRPPTPTPSAVLPIITVSCPSRRSSLANSRRGSDVSGRESRRSSASSVKFINEEDNSSIAEKKSPVTDGPVTPEGILRRNSDIQTPAGSVKDLRRCSDFSHEKNRTSQFATKLRRNSDFGNRTPKRMLPTDEPRLPQVLDVSPSSSRRNSDLGGLAAVKIPESRRNSDISYRRSSDIGQIRPLFTNRRTSDVSIKTLDKSPTHFQSTVSKMEILENKSESDSDQHDYCNEKAALMNNDKPKSKEEDNRGRKKSLSWKNIDKFKDDQDITAESSLLPDNNNSATDRGGSDFTLHAILNHIANVNRAKTDIPLQIESSCGVSRKSQVRRVLHVIYATAVLGIILCIIDIARIFGPYGLLGATLNYGERLEAVKYPKPLPWIIYQTICRGLELIMGCCMASITKQSSISPRHQYFNNYNNSYRFKQRDPPYI</sequence>
<feature type="domain" description="Proline-rich transmembrane protein 3/4" evidence="9">
    <location>
        <begin position="35"/>
        <end position="222"/>
    </location>
</feature>
<evidence type="ECO:0000256" key="2">
    <source>
        <dbReference type="ARBA" id="ARBA00022553"/>
    </source>
</evidence>
<feature type="transmembrane region" description="Helical" evidence="8">
    <location>
        <begin position="85"/>
        <end position="106"/>
    </location>
</feature>
<dbReference type="AlphaFoldDB" id="A0AAV7IDM5"/>
<keyword evidence="4" id="KW-0732">Signal</keyword>
<feature type="compositionally biased region" description="Basic and acidic residues" evidence="7">
    <location>
        <begin position="565"/>
        <end position="575"/>
    </location>
</feature>
<name>A0AAV7IDM5_COTGL</name>
<evidence type="ECO:0000256" key="8">
    <source>
        <dbReference type="SAM" id="Phobius"/>
    </source>
</evidence>
<feature type="transmembrane region" description="Helical" evidence="8">
    <location>
        <begin position="126"/>
        <end position="148"/>
    </location>
</feature>
<evidence type="ECO:0000313" key="11">
    <source>
        <dbReference type="Proteomes" id="UP000826195"/>
    </source>
</evidence>
<evidence type="ECO:0000256" key="1">
    <source>
        <dbReference type="ARBA" id="ARBA00004141"/>
    </source>
</evidence>
<gene>
    <name evidence="10" type="ORF">KQX54_019608</name>
</gene>
<evidence type="ECO:0000256" key="3">
    <source>
        <dbReference type="ARBA" id="ARBA00022692"/>
    </source>
</evidence>
<organism evidence="10 11">
    <name type="scientific">Cotesia glomerata</name>
    <name type="common">Lepidopteran parasitic wasp</name>
    <name type="synonym">Apanteles glomeratus</name>
    <dbReference type="NCBI Taxonomy" id="32391"/>
    <lineage>
        <taxon>Eukaryota</taxon>
        <taxon>Metazoa</taxon>
        <taxon>Ecdysozoa</taxon>
        <taxon>Arthropoda</taxon>
        <taxon>Hexapoda</taxon>
        <taxon>Insecta</taxon>
        <taxon>Pterygota</taxon>
        <taxon>Neoptera</taxon>
        <taxon>Endopterygota</taxon>
        <taxon>Hymenoptera</taxon>
        <taxon>Apocrita</taxon>
        <taxon>Ichneumonoidea</taxon>
        <taxon>Braconidae</taxon>
        <taxon>Microgastrinae</taxon>
        <taxon>Cotesia</taxon>
    </lineage>
</organism>
<proteinExistence type="predicted"/>
<feature type="compositionally biased region" description="Basic and acidic residues" evidence="7">
    <location>
        <begin position="358"/>
        <end position="369"/>
    </location>
</feature>
<keyword evidence="11" id="KW-1185">Reference proteome</keyword>
<evidence type="ECO:0000256" key="4">
    <source>
        <dbReference type="ARBA" id="ARBA00022729"/>
    </source>
</evidence>
<protein>
    <recommendedName>
        <fullName evidence="9">Proline-rich transmembrane protein 3/4 domain-containing protein</fullName>
    </recommendedName>
</protein>
<feature type="transmembrane region" description="Helical" evidence="8">
    <location>
        <begin position="53"/>
        <end position="73"/>
    </location>
</feature>
<feature type="compositionally biased region" description="Polar residues" evidence="7">
    <location>
        <begin position="292"/>
        <end position="310"/>
    </location>
</feature>
<dbReference type="InterPro" id="IPR052836">
    <property type="entry name" value="PRRT_domain-containing"/>
</dbReference>
<feature type="transmembrane region" description="Helical" evidence="8">
    <location>
        <begin position="160"/>
        <end position="183"/>
    </location>
</feature>
<feature type="region of interest" description="Disordered" evidence="7">
    <location>
        <begin position="285"/>
        <end position="481"/>
    </location>
</feature>
<evidence type="ECO:0000256" key="7">
    <source>
        <dbReference type="SAM" id="MobiDB-lite"/>
    </source>
</evidence>
<keyword evidence="6 8" id="KW-0472">Membrane</keyword>
<comment type="subcellular location">
    <subcellularLocation>
        <location evidence="1">Membrane</location>
        <topology evidence="1">Multi-pass membrane protein</topology>
    </subcellularLocation>
</comment>
<dbReference type="Proteomes" id="UP000826195">
    <property type="component" value="Unassembled WGS sequence"/>
</dbReference>
<evidence type="ECO:0000256" key="5">
    <source>
        <dbReference type="ARBA" id="ARBA00022989"/>
    </source>
</evidence>
<evidence type="ECO:0000259" key="9">
    <source>
        <dbReference type="Pfam" id="PF25987"/>
    </source>
</evidence>
<feature type="transmembrane region" description="Helical" evidence="8">
    <location>
        <begin position="658"/>
        <end position="678"/>
    </location>
</feature>
<dbReference type="InterPro" id="IPR059081">
    <property type="entry name" value="PRRT3-4"/>
</dbReference>
<dbReference type="PANTHER" id="PTHR35578">
    <property type="entry name" value="PROLINE-RICH TRANSMEMBRANE PROTEIN 4-RELATED"/>
    <property type="match status" value="1"/>
</dbReference>
<accession>A0AAV7IDM5</accession>